<dbReference type="STRING" id="652787.SAMN05216490_1542"/>
<accession>A0A1H1TXD7</accession>
<reference evidence="1 2" key="1">
    <citation type="submission" date="2016-10" db="EMBL/GenBank/DDBJ databases">
        <authorList>
            <person name="de Groot N.N."/>
        </authorList>
    </citation>
    <scope>NUCLEOTIDE SEQUENCE [LARGE SCALE GENOMIC DNA]</scope>
    <source>
        <strain evidence="1 2">MP1X4</strain>
    </source>
</reference>
<dbReference type="RefSeq" id="WP_091370901.1">
    <property type="nucleotide sequence ID" value="NZ_LT629740.1"/>
</dbReference>
<organism evidence="1 2">
    <name type="scientific">Mucilaginibacter mallensis</name>
    <dbReference type="NCBI Taxonomy" id="652787"/>
    <lineage>
        <taxon>Bacteria</taxon>
        <taxon>Pseudomonadati</taxon>
        <taxon>Bacteroidota</taxon>
        <taxon>Sphingobacteriia</taxon>
        <taxon>Sphingobacteriales</taxon>
        <taxon>Sphingobacteriaceae</taxon>
        <taxon>Mucilaginibacter</taxon>
    </lineage>
</organism>
<proteinExistence type="predicted"/>
<dbReference type="AlphaFoldDB" id="A0A1H1TXD7"/>
<protein>
    <submittedName>
        <fullName evidence="1">Uncharacterized protein</fullName>
    </submittedName>
</protein>
<gene>
    <name evidence="1" type="ORF">SAMN05216490_1542</name>
</gene>
<evidence type="ECO:0000313" key="2">
    <source>
        <dbReference type="Proteomes" id="UP000199679"/>
    </source>
</evidence>
<dbReference type="EMBL" id="LT629740">
    <property type="protein sequence ID" value="SDS64852.1"/>
    <property type="molecule type" value="Genomic_DNA"/>
</dbReference>
<evidence type="ECO:0000313" key="1">
    <source>
        <dbReference type="EMBL" id="SDS64852.1"/>
    </source>
</evidence>
<keyword evidence="2" id="KW-1185">Reference proteome</keyword>
<name>A0A1H1TXD7_MUCMA</name>
<dbReference type="OrthoDB" id="794716at2"/>
<sequence>MFKNIFKLPVIILLFLSGYVIFAKANPPVSNNSHPHKQASFARAICHSPGQEFANINSTPLQIASLQRHKTVHSIKCIDSLFNVAVIQIKYIHFICGTYSSELSRFRKLILFPFHAFW</sequence>
<dbReference type="Proteomes" id="UP000199679">
    <property type="component" value="Chromosome I"/>
</dbReference>